<feature type="chain" id="PRO_5002249588" description="CLAVATA3/ESR-like protein" evidence="2">
    <location>
        <begin position="28"/>
        <end position="82"/>
    </location>
</feature>
<evidence type="ECO:0008006" key="5">
    <source>
        <dbReference type="Google" id="ProtNLM"/>
    </source>
</evidence>
<accession>A0A0D2QPZ3</accession>
<name>A0A0D2QPZ3_GOSRA</name>
<dbReference type="OMA" id="MPVKSHG"/>
<feature type="compositionally biased region" description="Acidic residues" evidence="1">
    <location>
        <begin position="52"/>
        <end position="66"/>
    </location>
</feature>
<dbReference type="PANTHER" id="PTHR34545:SF8">
    <property type="entry name" value="CLAVATA3_ESR (CLE)-RELATED PROTEIN 21"/>
    <property type="match status" value="1"/>
</dbReference>
<evidence type="ECO:0000256" key="2">
    <source>
        <dbReference type="SAM" id="SignalP"/>
    </source>
</evidence>
<sequence>MKMKSSSKKLICFYLLLLLYFQSYCFSSCSSFVVSAFSQQLMPVKSHGGFEANDDDDHGDEGEDFGDEKRKVYTGPNPLHNR</sequence>
<evidence type="ECO:0000256" key="1">
    <source>
        <dbReference type="SAM" id="MobiDB-lite"/>
    </source>
</evidence>
<dbReference type="InterPro" id="IPR033249">
    <property type="entry name" value="CLE_plant"/>
</dbReference>
<dbReference type="GO" id="GO:0048731">
    <property type="term" value="P:system development"/>
    <property type="evidence" value="ECO:0007669"/>
    <property type="project" value="InterPro"/>
</dbReference>
<gene>
    <name evidence="3" type="ORF">B456_004G015200</name>
</gene>
<dbReference type="Gramene" id="KJB21814">
    <property type="protein sequence ID" value="KJB21814"/>
    <property type="gene ID" value="B456_004G015200"/>
</dbReference>
<reference evidence="3 4" key="1">
    <citation type="journal article" date="2012" name="Nature">
        <title>Repeated polyploidization of Gossypium genomes and the evolution of spinnable cotton fibres.</title>
        <authorList>
            <person name="Paterson A.H."/>
            <person name="Wendel J.F."/>
            <person name="Gundlach H."/>
            <person name="Guo H."/>
            <person name="Jenkins J."/>
            <person name="Jin D."/>
            <person name="Llewellyn D."/>
            <person name="Showmaker K.C."/>
            <person name="Shu S."/>
            <person name="Udall J."/>
            <person name="Yoo M.J."/>
            <person name="Byers R."/>
            <person name="Chen W."/>
            <person name="Doron-Faigenboim A."/>
            <person name="Duke M.V."/>
            <person name="Gong L."/>
            <person name="Grimwood J."/>
            <person name="Grover C."/>
            <person name="Grupp K."/>
            <person name="Hu G."/>
            <person name="Lee T.H."/>
            <person name="Li J."/>
            <person name="Lin L."/>
            <person name="Liu T."/>
            <person name="Marler B.S."/>
            <person name="Page J.T."/>
            <person name="Roberts A.W."/>
            <person name="Romanel E."/>
            <person name="Sanders W.S."/>
            <person name="Szadkowski E."/>
            <person name="Tan X."/>
            <person name="Tang H."/>
            <person name="Xu C."/>
            <person name="Wang J."/>
            <person name="Wang Z."/>
            <person name="Zhang D."/>
            <person name="Zhang L."/>
            <person name="Ashrafi H."/>
            <person name="Bedon F."/>
            <person name="Bowers J.E."/>
            <person name="Brubaker C.L."/>
            <person name="Chee P.W."/>
            <person name="Das S."/>
            <person name="Gingle A.R."/>
            <person name="Haigler C.H."/>
            <person name="Harker D."/>
            <person name="Hoffmann L.V."/>
            <person name="Hovav R."/>
            <person name="Jones D.C."/>
            <person name="Lemke C."/>
            <person name="Mansoor S."/>
            <person name="ur Rahman M."/>
            <person name="Rainville L.N."/>
            <person name="Rambani A."/>
            <person name="Reddy U.K."/>
            <person name="Rong J.K."/>
            <person name="Saranga Y."/>
            <person name="Scheffler B.E."/>
            <person name="Scheffler J.A."/>
            <person name="Stelly D.M."/>
            <person name="Triplett B.A."/>
            <person name="Van Deynze A."/>
            <person name="Vaslin M.F."/>
            <person name="Waghmare V.N."/>
            <person name="Walford S.A."/>
            <person name="Wright R.J."/>
            <person name="Zaki E.A."/>
            <person name="Zhang T."/>
            <person name="Dennis E.S."/>
            <person name="Mayer K.F."/>
            <person name="Peterson D.G."/>
            <person name="Rokhsar D.S."/>
            <person name="Wang X."/>
            <person name="Schmutz J."/>
        </authorList>
    </citation>
    <scope>NUCLEOTIDE SEQUENCE [LARGE SCALE GENOMIC DNA]</scope>
</reference>
<dbReference type="AlphaFoldDB" id="A0A0D2QPZ3"/>
<dbReference type="PANTHER" id="PTHR34545">
    <property type="entry name" value="CLAVATA3/ESR (CLE)-RELATED PROTEIN 22"/>
    <property type="match status" value="1"/>
</dbReference>
<proteinExistence type="predicted"/>
<feature type="signal peptide" evidence="2">
    <location>
        <begin position="1"/>
        <end position="27"/>
    </location>
</feature>
<organism evidence="3 4">
    <name type="scientific">Gossypium raimondii</name>
    <name type="common">Peruvian cotton</name>
    <name type="synonym">Gossypium klotzschianum subsp. raimondii</name>
    <dbReference type="NCBI Taxonomy" id="29730"/>
    <lineage>
        <taxon>Eukaryota</taxon>
        <taxon>Viridiplantae</taxon>
        <taxon>Streptophyta</taxon>
        <taxon>Embryophyta</taxon>
        <taxon>Tracheophyta</taxon>
        <taxon>Spermatophyta</taxon>
        <taxon>Magnoliopsida</taxon>
        <taxon>eudicotyledons</taxon>
        <taxon>Gunneridae</taxon>
        <taxon>Pentapetalae</taxon>
        <taxon>rosids</taxon>
        <taxon>malvids</taxon>
        <taxon>Malvales</taxon>
        <taxon>Malvaceae</taxon>
        <taxon>Malvoideae</taxon>
        <taxon>Gossypium</taxon>
    </lineage>
</organism>
<keyword evidence="4" id="KW-1185">Reference proteome</keyword>
<keyword evidence="2" id="KW-0732">Signal</keyword>
<evidence type="ECO:0000313" key="4">
    <source>
        <dbReference type="Proteomes" id="UP000032304"/>
    </source>
</evidence>
<feature type="region of interest" description="Disordered" evidence="1">
    <location>
        <begin position="48"/>
        <end position="82"/>
    </location>
</feature>
<protein>
    <recommendedName>
        <fullName evidence="5">CLAVATA3/ESR-like protein</fullName>
    </recommendedName>
</protein>
<dbReference type="Proteomes" id="UP000032304">
    <property type="component" value="Chromosome 4"/>
</dbReference>
<evidence type="ECO:0000313" key="3">
    <source>
        <dbReference type="EMBL" id="KJB21814.1"/>
    </source>
</evidence>
<dbReference type="EMBL" id="CM001743">
    <property type="protein sequence ID" value="KJB21814.1"/>
    <property type="molecule type" value="Genomic_DNA"/>
</dbReference>